<organism evidence="1 2">
    <name type="scientific">Dreissena polymorpha</name>
    <name type="common">Zebra mussel</name>
    <name type="synonym">Mytilus polymorpha</name>
    <dbReference type="NCBI Taxonomy" id="45954"/>
    <lineage>
        <taxon>Eukaryota</taxon>
        <taxon>Metazoa</taxon>
        <taxon>Spiralia</taxon>
        <taxon>Lophotrochozoa</taxon>
        <taxon>Mollusca</taxon>
        <taxon>Bivalvia</taxon>
        <taxon>Autobranchia</taxon>
        <taxon>Heteroconchia</taxon>
        <taxon>Euheterodonta</taxon>
        <taxon>Imparidentia</taxon>
        <taxon>Neoheterodontei</taxon>
        <taxon>Myida</taxon>
        <taxon>Dreissenoidea</taxon>
        <taxon>Dreissenidae</taxon>
        <taxon>Dreissena</taxon>
    </lineage>
</organism>
<accession>A0A9D4CYH7</accession>
<comment type="caution">
    <text evidence="1">The sequence shown here is derived from an EMBL/GenBank/DDBJ whole genome shotgun (WGS) entry which is preliminary data.</text>
</comment>
<reference evidence="1" key="1">
    <citation type="journal article" date="2019" name="bioRxiv">
        <title>The Genome of the Zebra Mussel, Dreissena polymorpha: A Resource for Invasive Species Research.</title>
        <authorList>
            <person name="McCartney M.A."/>
            <person name="Auch B."/>
            <person name="Kono T."/>
            <person name="Mallez S."/>
            <person name="Zhang Y."/>
            <person name="Obille A."/>
            <person name="Becker A."/>
            <person name="Abrahante J.E."/>
            <person name="Garbe J."/>
            <person name="Badalamenti J.P."/>
            <person name="Herman A."/>
            <person name="Mangelson H."/>
            <person name="Liachko I."/>
            <person name="Sullivan S."/>
            <person name="Sone E.D."/>
            <person name="Koren S."/>
            <person name="Silverstein K.A.T."/>
            <person name="Beckman K.B."/>
            <person name="Gohl D.M."/>
        </authorList>
    </citation>
    <scope>NUCLEOTIDE SEQUENCE</scope>
    <source>
        <strain evidence="1">Duluth1</strain>
        <tissue evidence="1">Whole animal</tissue>
    </source>
</reference>
<keyword evidence="2" id="KW-1185">Reference proteome</keyword>
<reference evidence="1" key="2">
    <citation type="submission" date="2020-11" db="EMBL/GenBank/DDBJ databases">
        <authorList>
            <person name="McCartney M.A."/>
            <person name="Auch B."/>
            <person name="Kono T."/>
            <person name="Mallez S."/>
            <person name="Becker A."/>
            <person name="Gohl D.M."/>
            <person name="Silverstein K.A.T."/>
            <person name="Koren S."/>
            <person name="Bechman K.B."/>
            <person name="Herman A."/>
            <person name="Abrahante J.E."/>
            <person name="Garbe J."/>
        </authorList>
    </citation>
    <scope>NUCLEOTIDE SEQUENCE</scope>
    <source>
        <strain evidence="1">Duluth1</strain>
        <tissue evidence="1">Whole animal</tissue>
    </source>
</reference>
<evidence type="ECO:0000313" key="2">
    <source>
        <dbReference type="Proteomes" id="UP000828390"/>
    </source>
</evidence>
<proteinExistence type="predicted"/>
<dbReference type="Proteomes" id="UP000828390">
    <property type="component" value="Unassembled WGS sequence"/>
</dbReference>
<name>A0A9D4CYH7_DREPO</name>
<dbReference type="AlphaFoldDB" id="A0A9D4CYH7"/>
<gene>
    <name evidence="1" type="ORF">DPMN_042369</name>
</gene>
<evidence type="ECO:0000313" key="1">
    <source>
        <dbReference type="EMBL" id="KAH3735811.1"/>
    </source>
</evidence>
<sequence length="65" mass="7565">MCTCVCLFSQTDSLAERKQSFQRGCMYWVHPNIPWMKLFPRIADEAKSRYTALNCAPLCRLLALH</sequence>
<dbReference type="EMBL" id="JAIWYP010000011">
    <property type="protein sequence ID" value="KAH3735811.1"/>
    <property type="molecule type" value="Genomic_DNA"/>
</dbReference>
<protein>
    <submittedName>
        <fullName evidence="1">Uncharacterized protein</fullName>
    </submittedName>
</protein>